<dbReference type="GO" id="GO:0003677">
    <property type="term" value="F:DNA binding"/>
    <property type="evidence" value="ECO:0007669"/>
    <property type="project" value="UniProtKB-KW"/>
</dbReference>
<evidence type="ECO:0000313" key="5">
    <source>
        <dbReference type="EMBL" id="RDD82006.1"/>
    </source>
</evidence>
<protein>
    <submittedName>
        <fullName evidence="5">MarR family transcriptional regulator</fullName>
    </submittedName>
</protein>
<keyword evidence="6" id="KW-1185">Reference proteome</keyword>
<evidence type="ECO:0000256" key="3">
    <source>
        <dbReference type="ARBA" id="ARBA00023163"/>
    </source>
</evidence>
<name>A0A369UN13_9GAMM</name>
<evidence type="ECO:0000256" key="2">
    <source>
        <dbReference type="ARBA" id="ARBA00023125"/>
    </source>
</evidence>
<evidence type="ECO:0000313" key="6">
    <source>
        <dbReference type="Proteomes" id="UP000253782"/>
    </source>
</evidence>
<keyword evidence="3" id="KW-0804">Transcription</keyword>
<dbReference type="InterPro" id="IPR036390">
    <property type="entry name" value="WH_DNA-bd_sf"/>
</dbReference>
<organism evidence="5 6">
    <name type="scientific">Dyella tabacisoli</name>
    <dbReference type="NCBI Taxonomy" id="2282381"/>
    <lineage>
        <taxon>Bacteria</taxon>
        <taxon>Pseudomonadati</taxon>
        <taxon>Pseudomonadota</taxon>
        <taxon>Gammaproteobacteria</taxon>
        <taxon>Lysobacterales</taxon>
        <taxon>Rhodanobacteraceae</taxon>
        <taxon>Dyella</taxon>
    </lineage>
</organism>
<dbReference type="PANTHER" id="PTHR35790">
    <property type="entry name" value="HTH-TYPE TRANSCRIPTIONAL REGULATOR PCHR"/>
    <property type="match status" value="1"/>
</dbReference>
<sequence length="160" mass="18235">MSPHQHLDHAPLELENFLPYRLSILSNTVSQGIANDYQQRHDLSVTEWRVMAVLARFEGLSAREVAERTAMDKVAVSRALARLVEAGRVSRDTHDGDKRRSVLGLTEAGWKVHDEVAPLARAHERELLARLEPEEQMWLQRILDKLLRDRGNRERGTGNG</sequence>
<dbReference type="Gene3D" id="1.10.10.10">
    <property type="entry name" value="Winged helix-like DNA-binding domain superfamily/Winged helix DNA-binding domain"/>
    <property type="match status" value="1"/>
</dbReference>
<dbReference type="PANTHER" id="PTHR35790:SF4">
    <property type="entry name" value="HTH-TYPE TRANSCRIPTIONAL REGULATOR PCHR"/>
    <property type="match status" value="1"/>
</dbReference>
<dbReference type="EMBL" id="QQAH01000008">
    <property type="protein sequence ID" value="RDD82006.1"/>
    <property type="molecule type" value="Genomic_DNA"/>
</dbReference>
<gene>
    <name evidence="5" type="ORF">DVJ77_09470</name>
</gene>
<keyword evidence="2" id="KW-0238">DNA-binding</keyword>
<dbReference type="RefSeq" id="WP_114845222.1">
    <property type="nucleotide sequence ID" value="NZ_JBHSPE010000008.1"/>
</dbReference>
<accession>A0A369UN13</accession>
<reference evidence="5 6" key="1">
    <citation type="submission" date="2018-07" db="EMBL/GenBank/DDBJ databases">
        <title>Dyella tabacisoli L4-6T, whole genome shotgun sequence.</title>
        <authorList>
            <person name="Zhou X.-K."/>
            <person name="Li W.-J."/>
            <person name="Duan Y.-Q."/>
        </authorList>
    </citation>
    <scope>NUCLEOTIDE SEQUENCE [LARGE SCALE GENOMIC DNA]</scope>
    <source>
        <strain evidence="5 6">L4-6</strain>
    </source>
</reference>
<dbReference type="OrthoDB" id="8906692at2"/>
<dbReference type="PROSITE" id="PS50995">
    <property type="entry name" value="HTH_MARR_2"/>
    <property type="match status" value="1"/>
</dbReference>
<dbReference type="SMART" id="SM00347">
    <property type="entry name" value="HTH_MARR"/>
    <property type="match status" value="1"/>
</dbReference>
<comment type="caution">
    <text evidence="5">The sequence shown here is derived from an EMBL/GenBank/DDBJ whole genome shotgun (WGS) entry which is preliminary data.</text>
</comment>
<evidence type="ECO:0000259" key="4">
    <source>
        <dbReference type="PROSITE" id="PS50995"/>
    </source>
</evidence>
<dbReference type="Pfam" id="PF12802">
    <property type="entry name" value="MarR_2"/>
    <property type="match status" value="1"/>
</dbReference>
<dbReference type="AlphaFoldDB" id="A0A369UN13"/>
<dbReference type="InterPro" id="IPR000835">
    <property type="entry name" value="HTH_MarR-typ"/>
</dbReference>
<dbReference type="InterPro" id="IPR036388">
    <property type="entry name" value="WH-like_DNA-bd_sf"/>
</dbReference>
<keyword evidence="1" id="KW-0805">Transcription regulation</keyword>
<feature type="domain" description="HTH marR-type" evidence="4">
    <location>
        <begin position="15"/>
        <end position="148"/>
    </location>
</feature>
<dbReference type="InterPro" id="IPR052067">
    <property type="entry name" value="Metal_resp_HTH_trans_reg"/>
</dbReference>
<dbReference type="SUPFAM" id="SSF46785">
    <property type="entry name" value="Winged helix' DNA-binding domain"/>
    <property type="match status" value="1"/>
</dbReference>
<dbReference type="PRINTS" id="PR00598">
    <property type="entry name" value="HTHMARR"/>
</dbReference>
<dbReference type="GO" id="GO:0003700">
    <property type="term" value="F:DNA-binding transcription factor activity"/>
    <property type="evidence" value="ECO:0007669"/>
    <property type="project" value="InterPro"/>
</dbReference>
<evidence type="ECO:0000256" key="1">
    <source>
        <dbReference type="ARBA" id="ARBA00023015"/>
    </source>
</evidence>
<dbReference type="Proteomes" id="UP000253782">
    <property type="component" value="Unassembled WGS sequence"/>
</dbReference>
<proteinExistence type="predicted"/>